<dbReference type="RefSeq" id="WP_339392887.1">
    <property type="nucleotide sequence ID" value="NZ_BAAAAF010000006.1"/>
</dbReference>
<evidence type="ECO:0000256" key="1">
    <source>
        <dbReference type="SAM" id="Phobius"/>
    </source>
</evidence>
<keyword evidence="1" id="KW-0472">Membrane</keyword>
<proteinExistence type="predicted"/>
<sequence>MRLSTSGIIFVLAGAALIVGAYRFALSGLLPAGLLLIALVLLSAALIGWGTRRISVTLRTPLPEVRLTPGADRYPLAPEGKEVELEAIVENTGHLAVPASTIDFVAAAGFGDSTVGEVPPLPGGRAQTVLTSFTPGRRGISGIESVLITVAGPFGLVTAKKKVLGAFPIAVAVPTLGGRIPRESANRPARLDEGKVRSGHTTRDFHTREYVPGDDLRHVHWPTTAKSGELMVRHEAEEETLHALIVVDLAGPEGPPDDLETEFLLAAAAAAGIAFLRSDYEVCVVAPGHEIRFRGQRDIDRLRLLTALIEPGPSRLPAHDNPNHVVICAADDSRAEAMAAQFSRRIPITVRSLSEIDDMTMLGLSEDLPESWTTFDSKRVSR</sequence>
<feature type="transmembrane region" description="Helical" evidence="1">
    <location>
        <begin position="7"/>
        <end position="25"/>
    </location>
</feature>
<name>A0ABN0SNS3_9MICO</name>
<keyword evidence="1" id="KW-1133">Transmembrane helix</keyword>
<dbReference type="PANTHER" id="PTHR34351">
    <property type="entry name" value="SLR1927 PROTEIN-RELATED"/>
    <property type="match status" value="1"/>
</dbReference>
<dbReference type="Proteomes" id="UP001498238">
    <property type="component" value="Unassembled WGS sequence"/>
</dbReference>
<gene>
    <name evidence="3" type="ORF">NCCP602_20180</name>
</gene>
<reference evidence="3 4" key="1">
    <citation type="submission" date="2024-01" db="EMBL/GenBank/DDBJ databases">
        <title>Characterization of antibiotic resistant novel bacterial strains and their environmental applications.</title>
        <authorList>
            <person name="Manzoor S."/>
            <person name="Abbas S."/>
            <person name="Arshad M."/>
            <person name="Ahmed I."/>
        </authorList>
    </citation>
    <scope>NUCLEOTIDE SEQUENCE [LARGE SCALE GENOMIC DNA]</scope>
    <source>
        <strain evidence="3 4">NCCP-602</strain>
    </source>
</reference>
<dbReference type="PANTHER" id="PTHR34351:SF1">
    <property type="entry name" value="SLR1927 PROTEIN"/>
    <property type="match status" value="1"/>
</dbReference>
<comment type="caution">
    <text evidence="3">The sequence shown here is derived from an EMBL/GenBank/DDBJ whole genome shotgun (WGS) entry which is preliminary data.</text>
</comment>
<feature type="domain" description="DUF58" evidence="2">
    <location>
        <begin position="207"/>
        <end position="277"/>
    </location>
</feature>
<keyword evidence="4" id="KW-1185">Reference proteome</keyword>
<organism evidence="3 4">
    <name type="scientific">Brevibacterium metallidurans</name>
    <dbReference type="NCBI Taxonomy" id="1482676"/>
    <lineage>
        <taxon>Bacteria</taxon>
        <taxon>Bacillati</taxon>
        <taxon>Actinomycetota</taxon>
        <taxon>Actinomycetes</taxon>
        <taxon>Micrococcales</taxon>
        <taxon>Brevibacteriaceae</taxon>
        <taxon>Brevibacterium</taxon>
    </lineage>
</organism>
<dbReference type="EMBL" id="BAAAAF010000006">
    <property type="protein sequence ID" value="GAA0036057.1"/>
    <property type="molecule type" value="Genomic_DNA"/>
</dbReference>
<protein>
    <recommendedName>
        <fullName evidence="2">DUF58 domain-containing protein</fullName>
    </recommendedName>
</protein>
<dbReference type="InterPro" id="IPR002881">
    <property type="entry name" value="DUF58"/>
</dbReference>
<evidence type="ECO:0000259" key="2">
    <source>
        <dbReference type="Pfam" id="PF01882"/>
    </source>
</evidence>
<feature type="transmembrane region" description="Helical" evidence="1">
    <location>
        <begin position="31"/>
        <end position="49"/>
    </location>
</feature>
<dbReference type="Pfam" id="PF01882">
    <property type="entry name" value="DUF58"/>
    <property type="match status" value="1"/>
</dbReference>
<accession>A0ABN0SNS3</accession>
<evidence type="ECO:0000313" key="3">
    <source>
        <dbReference type="EMBL" id="GAA0036057.1"/>
    </source>
</evidence>
<evidence type="ECO:0000313" key="4">
    <source>
        <dbReference type="Proteomes" id="UP001498238"/>
    </source>
</evidence>
<keyword evidence="1" id="KW-0812">Transmembrane</keyword>